<evidence type="ECO:0000313" key="4">
    <source>
        <dbReference type="Proteomes" id="UP000191980"/>
    </source>
</evidence>
<dbReference type="Pfam" id="PF01551">
    <property type="entry name" value="Peptidase_M23"/>
    <property type="match status" value="1"/>
</dbReference>
<name>A0A1V8M1G9_9GAMM</name>
<protein>
    <recommendedName>
        <fullName evidence="2">M23ase beta-sheet core domain-containing protein</fullName>
    </recommendedName>
</protein>
<dbReference type="InterPro" id="IPR011055">
    <property type="entry name" value="Dup_hybrid_motif"/>
</dbReference>
<keyword evidence="1" id="KW-0175">Coiled coil</keyword>
<dbReference type="RefSeq" id="WP_080524351.1">
    <property type="nucleotide sequence ID" value="NZ_LPUF01000004.1"/>
</dbReference>
<dbReference type="AlphaFoldDB" id="A0A1V8M1G9"/>
<keyword evidence="4" id="KW-1185">Reference proteome</keyword>
<dbReference type="FunFam" id="2.70.70.10:FF:000003">
    <property type="entry name" value="Murein hydrolase activator EnvC"/>
    <property type="match status" value="1"/>
</dbReference>
<evidence type="ECO:0000313" key="3">
    <source>
        <dbReference type="EMBL" id="OQK15410.1"/>
    </source>
</evidence>
<dbReference type="Gene3D" id="2.70.70.10">
    <property type="entry name" value="Glucose Permease (Domain IIA)"/>
    <property type="match status" value="1"/>
</dbReference>
<evidence type="ECO:0000259" key="2">
    <source>
        <dbReference type="Pfam" id="PF01551"/>
    </source>
</evidence>
<dbReference type="CDD" id="cd12797">
    <property type="entry name" value="M23_peptidase"/>
    <property type="match status" value="1"/>
</dbReference>
<dbReference type="InterPro" id="IPR016047">
    <property type="entry name" value="M23ase_b-sheet_dom"/>
</dbReference>
<dbReference type="Proteomes" id="UP000191980">
    <property type="component" value="Unassembled WGS sequence"/>
</dbReference>
<feature type="coiled-coil region" evidence="1">
    <location>
        <begin position="143"/>
        <end position="206"/>
    </location>
</feature>
<reference evidence="3 4" key="1">
    <citation type="submission" date="2015-12" db="EMBL/GenBank/DDBJ databases">
        <authorList>
            <person name="Shamseldin A."/>
            <person name="Moawad H."/>
            <person name="Abd El-Rahim W.M."/>
            <person name="Sadowsky M.J."/>
        </authorList>
    </citation>
    <scope>NUCLEOTIDE SEQUENCE [LARGE SCALE GENOMIC DNA]</scope>
    <source>
        <strain evidence="3 4">WF1</strain>
    </source>
</reference>
<comment type="caution">
    <text evidence="3">The sequence shown here is derived from an EMBL/GenBank/DDBJ whole genome shotgun (WGS) entry which is preliminary data.</text>
</comment>
<dbReference type="InterPro" id="IPR050570">
    <property type="entry name" value="Cell_wall_metabolism_enzyme"/>
</dbReference>
<dbReference type="OrthoDB" id="9784703at2"/>
<feature type="coiled-coil region" evidence="1">
    <location>
        <begin position="10"/>
        <end position="72"/>
    </location>
</feature>
<sequence>MAAVSKDQELRQIQDKIKVLADNLSDLNKQKNQASSELKRVEQQYGEISRTVQELDTLVNSKRQRINEIQQEMQLQNSWLHTQKSQLAEQVKTAYALGRQEQLKLLLNQQDVNRSSRIMTYYKYFNQARLDKLQRINASLQLLTNLEQDKLLESQELAKLMADNKLLQEQLILSKIERKQLLEKINKDYQDNSQQLSRLKKNEKQLKLLISRLEYVTRTEIANKIKTQSFTHLRGKLPWPVQGKIAKSFGSLRSGGKWNGVLIQAQEGSKIKAIAHGQIVFSGWFKGYGLLAIVKHDKNFMSLYAFNQSLYGDVGDWIKAGDTIATVGNSGGRDKAGLYFEIRKKNKPLNPQKWCKK</sequence>
<dbReference type="PANTHER" id="PTHR21666:SF270">
    <property type="entry name" value="MUREIN HYDROLASE ACTIVATOR ENVC"/>
    <property type="match status" value="1"/>
</dbReference>
<proteinExistence type="predicted"/>
<evidence type="ECO:0000256" key="1">
    <source>
        <dbReference type="SAM" id="Coils"/>
    </source>
</evidence>
<dbReference type="STRING" id="1420851.AU255_18245"/>
<feature type="domain" description="M23ase beta-sheet core" evidence="2">
    <location>
        <begin position="257"/>
        <end position="351"/>
    </location>
</feature>
<dbReference type="EMBL" id="LPUF01000004">
    <property type="protein sequence ID" value="OQK15410.1"/>
    <property type="molecule type" value="Genomic_DNA"/>
</dbReference>
<dbReference type="GO" id="GO:0004222">
    <property type="term" value="F:metalloendopeptidase activity"/>
    <property type="evidence" value="ECO:0007669"/>
    <property type="project" value="TreeGrafter"/>
</dbReference>
<dbReference type="PANTHER" id="PTHR21666">
    <property type="entry name" value="PEPTIDASE-RELATED"/>
    <property type="match status" value="1"/>
</dbReference>
<organism evidence="3 4">
    <name type="scientific">Methyloprofundus sedimenti</name>
    <dbReference type="NCBI Taxonomy" id="1420851"/>
    <lineage>
        <taxon>Bacteria</taxon>
        <taxon>Pseudomonadati</taxon>
        <taxon>Pseudomonadota</taxon>
        <taxon>Gammaproteobacteria</taxon>
        <taxon>Methylococcales</taxon>
        <taxon>Methylococcaceae</taxon>
        <taxon>Methyloprofundus</taxon>
    </lineage>
</organism>
<accession>A0A1V8M1G9</accession>
<gene>
    <name evidence="3" type="ORF">AU255_18245</name>
</gene>
<dbReference type="SUPFAM" id="SSF51261">
    <property type="entry name" value="Duplicated hybrid motif"/>
    <property type="match status" value="1"/>
</dbReference>